<dbReference type="EMBL" id="CP003984">
    <property type="protein sequence ID" value="AII85771.1"/>
    <property type="molecule type" value="Genomic_DNA"/>
</dbReference>
<comment type="subcellular location">
    <subcellularLocation>
        <location evidence="4">Cytoplasm</location>
    </subcellularLocation>
</comment>
<name>A0AAN0RGK3_9RHOB</name>
<dbReference type="HAMAP" id="MF_00740">
    <property type="entry name" value="Phosphopentomut"/>
    <property type="match status" value="1"/>
</dbReference>
<dbReference type="NCBIfam" id="TIGR01696">
    <property type="entry name" value="deoB"/>
    <property type="match status" value="1"/>
</dbReference>
<evidence type="ECO:0000313" key="8">
    <source>
        <dbReference type="Proteomes" id="UP000028680"/>
    </source>
</evidence>
<dbReference type="SUPFAM" id="SSF143856">
    <property type="entry name" value="DeoB insert domain-like"/>
    <property type="match status" value="1"/>
</dbReference>
<dbReference type="NCBIfam" id="NF003766">
    <property type="entry name" value="PRK05362.1"/>
    <property type="match status" value="1"/>
</dbReference>
<keyword evidence="2 4" id="KW-0479">Metal-binding</keyword>
<dbReference type="InterPro" id="IPR017850">
    <property type="entry name" value="Alkaline_phosphatase_core_sf"/>
</dbReference>
<comment type="function">
    <text evidence="4">Isomerase that catalyzes the conversion of deoxy-ribose 1-phosphate (dRib-1-P) and ribose 1-phosphate (Rib-1-P) to deoxy-ribose 5-phosphate (dRib-5-P) and ribose 5-phosphate (Rib-5-P), respectively.</text>
</comment>
<dbReference type="PIRSF" id="PIRSF001491">
    <property type="entry name" value="Ppentomutase"/>
    <property type="match status" value="1"/>
</dbReference>
<dbReference type="Pfam" id="PF01676">
    <property type="entry name" value="Metalloenzyme"/>
    <property type="match status" value="1"/>
</dbReference>
<dbReference type="InterPro" id="IPR024052">
    <property type="entry name" value="Phosphopentomutase_DeoB_cap_sf"/>
</dbReference>
<dbReference type="InterPro" id="IPR006124">
    <property type="entry name" value="Metalloenzyme"/>
</dbReference>
<organism evidence="7 8">
    <name type="scientific">Planktomarina temperata RCA23</name>
    <dbReference type="NCBI Taxonomy" id="666509"/>
    <lineage>
        <taxon>Bacteria</taxon>
        <taxon>Pseudomonadati</taxon>
        <taxon>Pseudomonadota</taxon>
        <taxon>Alphaproteobacteria</taxon>
        <taxon>Rhodobacterales</taxon>
        <taxon>Paracoccaceae</taxon>
        <taxon>Planktomarina</taxon>
    </lineage>
</organism>
<dbReference type="GO" id="GO:0030145">
    <property type="term" value="F:manganese ion binding"/>
    <property type="evidence" value="ECO:0007669"/>
    <property type="project" value="UniProtKB-UniRule"/>
</dbReference>
<dbReference type="EC" id="5.4.2.7" evidence="4 5"/>
<comment type="catalytic activity">
    <reaction evidence="4">
        <text>alpha-D-ribose 1-phosphate = D-ribose 5-phosphate</text>
        <dbReference type="Rhea" id="RHEA:18793"/>
        <dbReference type="ChEBI" id="CHEBI:57720"/>
        <dbReference type="ChEBI" id="CHEBI:78346"/>
        <dbReference type="EC" id="5.4.2.7"/>
    </reaction>
</comment>
<keyword evidence="4 7" id="KW-0413">Isomerase</keyword>
<dbReference type="GO" id="GO:0043094">
    <property type="term" value="P:metabolic compound salvage"/>
    <property type="evidence" value="ECO:0007669"/>
    <property type="project" value="UniProtKB-UniRule"/>
</dbReference>
<feature type="binding site" evidence="4">
    <location>
        <position position="323"/>
    </location>
    <ligand>
        <name>Mn(2+)</name>
        <dbReference type="ChEBI" id="CHEBI:29035"/>
        <label>1</label>
    </ligand>
</feature>
<comment type="cofactor">
    <cofactor evidence="4">
        <name>Mn(2+)</name>
        <dbReference type="ChEBI" id="CHEBI:29035"/>
    </cofactor>
    <text evidence="4">Binds 2 manganese ions.</text>
</comment>
<evidence type="ECO:0000256" key="5">
    <source>
        <dbReference type="NCBIfam" id="TIGR01696"/>
    </source>
</evidence>
<dbReference type="InterPro" id="IPR010045">
    <property type="entry name" value="DeoB"/>
</dbReference>
<accession>A0AAN0RGK3</accession>
<keyword evidence="4" id="KW-0963">Cytoplasm</keyword>
<evidence type="ECO:0000313" key="7">
    <source>
        <dbReference type="EMBL" id="AII85771.1"/>
    </source>
</evidence>
<sequence>MVLDSLGCGGAPDASEFGDAGANTLGHIIQARQGDLHMPNLAALGLGEALQHSSGMSSPWPAARSGVWAVAREISKGKDTPSGHWELAGVPVPWDWHYFPDETPAFPPQVLAALQNFAGGSLANCHASGMPVIEAFGAEHLRSGLPICYTSVDSVFQIAAHEEHFGLQNLYDLCQDMAGILHKMKVGRVIARPFVGSLETGFQRTLNRRDFAMDPPSATLCEWVMQAGRPVHAIGKIGDIFSMRGITRCRKGSDAQLMEHLADEMRQAPDGSLTFANFVEFDTLFGHRRDAEGYARALEWFDAQIGPILAQSRPDDLVIFTADHGNDPTWRGTDHTREQVPVLVHGQNLAQTQVSDRMIAFQDVAATVAAHLGVVAQGQGRNFL</sequence>
<feature type="binding site" evidence="4">
    <location>
        <position position="282"/>
    </location>
    <ligand>
        <name>Mn(2+)</name>
        <dbReference type="ChEBI" id="CHEBI:29035"/>
        <label>2</label>
    </ligand>
</feature>
<dbReference type="GO" id="GO:0009117">
    <property type="term" value="P:nucleotide metabolic process"/>
    <property type="evidence" value="ECO:0007669"/>
    <property type="project" value="UniProtKB-UniRule"/>
</dbReference>
<evidence type="ECO:0000259" key="6">
    <source>
        <dbReference type="Pfam" id="PF01676"/>
    </source>
</evidence>
<feature type="binding site" evidence="4">
    <location>
        <position position="324"/>
    </location>
    <ligand>
        <name>Mn(2+)</name>
        <dbReference type="ChEBI" id="CHEBI:29035"/>
        <label>1</label>
    </ligand>
</feature>
<keyword evidence="3 4" id="KW-0464">Manganese</keyword>
<comment type="catalytic activity">
    <reaction evidence="4">
        <text>2-deoxy-alpha-D-ribose 1-phosphate = 2-deoxy-D-ribose 5-phosphate</text>
        <dbReference type="Rhea" id="RHEA:27658"/>
        <dbReference type="ChEBI" id="CHEBI:57259"/>
        <dbReference type="ChEBI" id="CHEBI:62877"/>
        <dbReference type="EC" id="5.4.2.7"/>
    </reaction>
</comment>
<reference evidence="7 8" key="1">
    <citation type="journal article" date="2014" name="ISME J.">
        <title>Adaptation of an abundant Roseobacter RCA organism to pelagic systems revealed by genomic and transcriptomic analyses.</title>
        <authorList>
            <person name="Voget S."/>
            <person name="Wemheuer B."/>
            <person name="Brinkhoff T."/>
            <person name="Vollmers J."/>
            <person name="Dietrich S."/>
            <person name="Giebel H.A."/>
            <person name="Beardsley C."/>
            <person name="Sardemann C."/>
            <person name="Bakenhus I."/>
            <person name="Billerbeck S."/>
            <person name="Daniel R."/>
            <person name="Simon M."/>
        </authorList>
    </citation>
    <scope>NUCLEOTIDE SEQUENCE [LARGE SCALE GENOMIC DNA]</scope>
    <source>
        <strain evidence="7 8">RCA23</strain>
    </source>
</reference>
<feature type="domain" description="Metalloenzyme" evidence="6">
    <location>
        <begin position="1"/>
        <end position="374"/>
    </location>
</feature>
<dbReference type="Gene3D" id="3.40.720.10">
    <property type="entry name" value="Alkaline Phosphatase, subunit A"/>
    <property type="match status" value="1"/>
</dbReference>
<dbReference type="PANTHER" id="PTHR21110">
    <property type="entry name" value="PHOSPHOPENTOMUTASE"/>
    <property type="match status" value="1"/>
</dbReference>
<comment type="pathway">
    <text evidence="4">Carbohydrate degradation; 2-deoxy-D-ribose 1-phosphate degradation; D-glyceraldehyde 3-phosphate and acetaldehyde from 2-deoxy-alpha-D-ribose 1-phosphate: step 1/2.</text>
</comment>
<dbReference type="GO" id="GO:0000287">
    <property type="term" value="F:magnesium ion binding"/>
    <property type="evidence" value="ECO:0007669"/>
    <property type="project" value="UniProtKB-UniRule"/>
</dbReference>
<dbReference type="KEGG" id="ptp:RCA23_c02060"/>
<evidence type="ECO:0000256" key="4">
    <source>
        <dbReference type="HAMAP-Rule" id="MF_00740"/>
    </source>
</evidence>
<keyword evidence="8" id="KW-1185">Reference proteome</keyword>
<feature type="binding site" evidence="4">
    <location>
        <position position="335"/>
    </location>
    <ligand>
        <name>Mn(2+)</name>
        <dbReference type="ChEBI" id="CHEBI:29035"/>
        <label>2</label>
    </ligand>
</feature>
<gene>
    <name evidence="4 7" type="primary">deoB</name>
    <name evidence="7" type="ORF">RCA23_c02060</name>
</gene>
<dbReference type="PANTHER" id="PTHR21110:SF0">
    <property type="entry name" value="PHOSPHOPENTOMUTASE"/>
    <property type="match status" value="1"/>
</dbReference>
<feature type="binding site" evidence="4">
    <location>
        <position position="4"/>
    </location>
    <ligand>
        <name>Mn(2+)</name>
        <dbReference type="ChEBI" id="CHEBI:29035"/>
        <label>1</label>
    </ligand>
</feature>
<dbReference type="GO" id="GO:0005829">
    <property type="term" value="C:cytosol"/>
    <property type="evidence" value="ECO:0007669"/>
    <property type="project" value="TreeGrafter"/>
</dbReference>
<comment type="similarity">
    <text evidence="1 4">Belongs to the phosphopentomutase family.</text>
</comment>
<dbReference type="GO" id="GO:0008973">
    <property type="term" value="F:phosphopentomutase activity"/>
    <property type="evidence" value="ECO:0007669"/>
    <property type="project" value="UniProtKB-UniRule"/>
</dbReference>
<dbReference type="GO" id="GO:0006018">
    <property type="term" value="P:2-deoxyribose 1-phosphate catabolic process"/>
    <property type="evidence" value="ECO:0007669"/>
    <property type="project" value="UniProtKB-UniRule"/>
</dbReference>
<evidence type="ECO:0000256" key="1">
    <source>
        <dbReference type="ARBA" id="ARBA00010373"/>
    </source>
</evidence>
<evidence type="ECO:0000256" key="2">
    <source>
        <dbReference type="ARBA" id="ARBA00022723"/>
    </source>
</evidence>
<protein>
    <recommendedName>
        <fullName evidence="4 5">Phosphopentomutase</fullName>
        <ecNumber evidence="4 5">5.4.2.7</ecNumber>
    </recommendedName>
    <alternativeName>
        <fullName evidence="4">Phosphodeoxyribomutase</fullName>
    </alternativeName>
</protein>
<dbReference type="SUPFAM" id="SSF53649">
    <property type="entry name" value="Alkaline phosphatase-like"/>
    <property type="match status" value="1"/>
</dbReference>
<feature type="binding site" evidence="4">
    <location>
        <position position="287"/>
    </location>
    <ligand>
        <name>Mn(2+)</name>
        <dbReference type="ChEBI" id="CHEBI:29035"/>
        <label>2</label>
    </ligand>
</feature>
<dbReference type="AlphaFoldDB" id="A0AAN0RGK3"/>
<evidence type="ECO:0000256" key="3">
    <source>
        <dbReference type="ARBA" id="ARBA00023211"/>
    </source>
</evidence>
<dbReference type="CDD" id="cd16009">
    <property type="entry name" value="PPM"/>
    <property type="match status" value="1"/>
</dbReference>
<proteinExistence type="inferred from homology"/>
<dbReference type="Gene3D" id="3.30.70.1250">
    <property type="entry name" value="Phosphopentomutase"/>
    <property type="match status" value="1"/>
</dbReference>
<dbReference type="Proteomes" id="UP000028680">
    <property type="component" value="Chromosome"/>
</dbReference>